<dbReference type="AlphaFoldDB" id="A0AAW6W7X1"/>
<dbReference type="RefSeq" id="WP_285048870.1">
    <property type="nucleotide sequence ID" value="NZ_JAMGTK010000001.1"/>
</dbReference>
<accession>A0AAW6W7X1</accession>
<dbReference type="EMBL" id="JAMGTK010000001">
    <property type="protein sequence ID" value="MDK4510720.1"/>
    <property type="molecule type" value="Genomic_DNA"/>
</dbReference>
<comment type="caution">
    <text evidence="1">The sequence shown here is derived from an EMBL/GenBank/DDBJ whole genome shotgun (WGS) entry which is preliminary data.</text>
</comment>
<keyword evidence="2" id="KW-1185">Reference proteome</keyword>
<gene>
    <name evidence="1" type="ORF">MWG07_00375</name>
</gene>
<dbReference type="Proteomes" id="UP001173223">
    <property type="component" value="Unassembled WGS sequence"/>
</dbReference>
<reference evidence="1" key="2">
    <citation type="submission" date="2022-04" db="EMBL/GenBank/DDBJ databases">
        <authorList>
            <person name="Livingstone P.G."/>
        </authorList>
    </citation>
    <scope>NUCLEOTIDE SEQUENCE</scope>
    <source>
        <strain evidence="1">BRON_8</strain>
    </source>
</reference>
<dbReference type="InterPro" id="IPR049254">
    <property type="entry name" value="Phage_tail_terminator"/>
</dbReference>
<evidence type="ECO:0000313" key="1">
    <source>
        <dbReference type="EMBL" id="MDK4510720.1"/>
    </source>
</evidence>
<protein>
    <submittedName>
        <fullName evidence="1">Uncharacterized protein</fullName>
    </submittedName>
</protein>
<reference evidence="1" key="1">
    <citation type="journal article" date="2022" name="Gene">
        <title>A genome-led study on the pathogenesis of Fusobacterium necrophorum infections.</title>
        <authorList>
            <person name="Thapa G."/>
            <person name="Jayal A."/>
            <person name="Sikazwe E."/>
            <person name="Perry T."/>
            <person name="Mohammed Al Balushi A."/>
            <person name="Livingstone P."/>
        </authorList>
    </citation>
    <scope>NUCLEOTIDE SEQUENCE</scope>
    <source>
        <strain evidence="1">BRON_8</strain>
    </source>
</reference>
<proteinExistence type="predicted"/>
<name>A0AAW6W7X1_9FUSO</name>
<sequence>MVKLSEILKTVNSKLAETFPDVEVDSKDLSEKFNRPSFRTELDGLKTSAFMTTYKEREFTIRIYFFPTEAEKGRIERLKITDKIEDVFLHTLWITETFAIPVEEIHFEETDGVLIASFDGYTMEEIENDITAEMMEELEYNVKS</sequence>
<dbReference type="Pfam" id="PF20765">
    <property type="entry name" value="Phage_tail_terminator_8"/>
    <property type="match status" value="1"/>
</dbReference>
<organism evidence="1 2">
    <name type="scientific">Fusobacterium necrophorum</name>
    <dbReference type="NCBI Taxonomy" id="859"/>
    <lineage>
        <taxon>Bacteria</taxon>
        <taxon>Fusobacteriati</taxon>
        <taxon>Fusobacteriota</taxon>
        <taxon>Fusobacteriia</taxon>
        <taxon>Fusobacteriales</taxon>
        <taxon>Fusobacteriaceae</taxon>
        <taxon>Fusobacterium</taxon>
    </lineage>
</organism>
<evidence type="ECO:0000313" key="2">
    <source>
        <dbReference type="Proteomes" id="UP001173223"/>
    </source>
</evidence>